<dbReference type="Proteomes" id="UP000606008">
    <property type="component" value="Unassembled WGS sequence"/>
</dbReference>
<sequence length="261" mass="28018">MVSTISKNPPQLTLVGAGPGDAELITLKGMKALQQASVVLYDDLANAELLSFSPAQAIRQYVGKRAGQPSWTQDDINQLCVDMARQYGHVVRLKGGDPFVFGRGYEEIAYARQHGIPTQVVPGISSCIAVPAMQGIPVTSRGVSQSFWVITGTTRHHELADDLKLAAQSNATVVLLMGLGKLDQICALYDSLGRGDLPMAVIQNGSRPNERCVVGQVWEMPGLIEQAQIGAPAVLIIGEVVRLHPTYLMNYARAISVADSL</sequence>
<keyword evidence="4 9" id="KW-0808">Transferase</keyword>
<dbReference type="PANTHER" id="PTHR45790">
    <property type="entry name" value="SIROHEME SYNTHASE-RELATED"/>
    <property type="match status" value="1"/>
</dbReference>
<gene>
    <name evidence="9" type="primary">cobA</name>
    <name evidence="9" type="ORF">F7231_12565</name>
</gene>
<comment type="pathway">
    <text evidence="7">Porphyrin-containing compound metabolism; siroheme biosynthesis; precorrin-2 from uroporphyrinogen III: step 1/1.</text>
</comment>
<dbReference type="GO" id="GO:0004851">
    <property type="term" value="F:uroporphyrin-III C-methyltransferase activity"/>
    <property type="evidence" value="ECO:0007669"/>
    <property type="project" value="UniProtKB-EC"/>
</dbReference>
<evidence type="ECO:0000313" key="9">
    <source>
        <dbReference type="EMBL" id="NID11004.1"/>
    </source>
</evidence>
<dbReference type="InterPro" id="IPR014776">
    <property type="entry name" value="4pyrrole_Mease_sub2"/>
</dbReference>
<keyword evidence="3 9" id="KW-0489">Methyltransferase</keyword>
<dbReference type="SUPFAM" id="SSF53790">
    <property type="entry name" value="Tetrapyrrole methylase"/>
    <property type="match status" value="1"/>
</dbReference>
<evidence type="ECO:0000256" key="2">
    <source>
        <dbReference type="ARBA" id="ARBA00012162"/>
    </source>
</evidence>
<evidence type="ECO:0000256" key="4">
    <source>
        <dbReference type="ARBA" id="ARBA00022679"/>
    </source>
</evidence>
<name>A0ABX0QF08_9BACT</name>
<dbReference type="PROSITE" id="PS00839">
    <property type="entry name" value="SUMT_1"/>
    <property type="match status" value="1"/>
</dbReference>
<evidence type="ECO:0000256" key="7">
    <source>
        <dbReference type="ARBA" id="ARBA00025705"/>
    </source>
</evidence>
<dbReference type="GO" id="GO:0032259">
    <property type="term" value="P:methylation"/>
    <property type="evidence" value="ECO:0007669"/>
    <property type="project" value="UniProtKB-KW"/>
</dbReference>
<dbReference type="EMBL" id="WAEL01000004">
    <property type="protein sequence ID" value="NID11004.1"/>
    <property type="molecule type" value="Genomic_DNA"/>
</dbReference>
<dbReference type="Pfam" id="PF00590">
    <property type="entry name" value="TP_methylase"/>
    <property type="match status" value="1"/>
</dbReference>
<dbReference type="Gene3D" id="3.30.950.10">
    <property type="entry name" value="Methyltransferase, Cobalt-precorrin-4 Transmethylase, Domain 2"/>
    <property type="match status" value="1"/>
</dbReference>
<evidence type="ECO:0000256" key="5">
    <source>
        <dbReference type="ARBA" id="ARBA00022691"/>
    </source>
</evidence>
<feature type="domain" description="Tetrapyrrole methylase" evidence="8">
    <location>
        <begin position="12"/>
        <end position="217"/>
    </location>
</feature>
<evidence type="ECO:0000313" key="10">
    <source>
        <dbReference type="Proteomes" id="UP000606008"/>
    </source>
</evidence>
<dbReference type="InterPro" id="IPR006366">
    <property type="entry name" value="CobA/CysG_C"/>
</dbReference>
<dbReference type="EC" id="2.1.1.107" evidence="2"/>
<dbReference type="PANTHER" id="PTHR45790:SF3">
    <property type="entry name" value="S-ADENOSYL-L-METHIONINE-DEPENDENT UROPORPHYRINOGEN III METHYLTRANSFERASE, CHLOROPLASTIC"/>
    <property type="match status" value="1"/>
</dbReference>
<protein>
    <recommendedName>
        <fullName evidence="2">uroporphyrinogen-III C-methyltransferase</fullName>
        <ecNumber evidence="2">2.1.1.107</ecNumber>
    </recommendedName>
</protein>
<accession>A0ABX0QF08</accession>
<keyword evidence="10" id="KW-1185">Reference proteome</keyword>
<keyword evidence="5" id="KW-0949">S-adenosyl-L-methionine</keyword>
<dbReference type="InterPro" id="IPR050161">
    <property type="entry name" value="Siro_Cobalamin_biosynth"/>
</dbReference>
<evidence type="ECO:0000256" key="6">
    <source>
        <dbReference type="ARBA" id="ARBA00023244"/>
    </source>
</evidence>
<evidence type="ECO:0000259" key="8">
    <source>
        <dbReference type="Pfam" id="PF00590"/>
    </source>
</evidence>
<reference evidence="9" key="1">
    <citation type="submission" date="2024-05" db="EMBL/GenBank/DDBJ databases">
        <authorList>
            <person name="Jung D.-H."/>
        </authorList>
    </citation>
    <scope>NUCLEOTIDE SEQUENCE</scope>
    <source>
        <strain evidence="9">JA-25</strain>
    </source>
</reference>
<dbReference type="NCBIfam" id="NF004790">
    <property type="entry name" value="PRK06136.1"/>
    <property type="match status" value="1"/>
</dbReference>
<dbReference type="InterPro" id="IPR003043">
    <property type="entry name" value="Uropor_MeTrfase_CS"/>
</dbReference>
<evidence type="ECO:0000256" key="1">
    <source>
        <dbReference type="ARBA" id="ARBA00005879"/>
    </source>
</evidence>
<keyword evidence="6" id="KW-0627">Porphyrin biosynthesis</keyword>
<dbReference type="RefSeq" id="WP_085413580.1">
    <property type="nucleotide sequence ID" value="NZ_WAEL01000004.1"/>
</dbReference>
<dbReference type="InterPro" id="IPR035996">
    <property type="entry name" value="4pyrrol_Methylase_sf"/>
</dbReference>
<organism evidence="9 10">
    <name type="scientific">Fibrivirga algicola</name>
    <dbReference type="NCBI Taxonomy" id="2950420"/>
    <lineage>
        <taxon>Bacteria</taxon>
        <taxon>Pseudomonadati</taxon>
        <taxon>Bacteroidota</taxon>
        <taxon>Cytophagia</taxon>
        <taxon>Cytophagales</taxon>
        <taxon>Spirosomataceae</taxon>
        <taxon>Fibrivirga</taxon>
    </lineage>
</organism>
<dbReference type="Gene3D" id="3.40.1010.10">
    <property type="entry name" value="Cobalt-precorrin-4 Transmethylase, Domain 1"/>
    <property type="match status" value="1"/>
</dbReference>
<dbReference type="InterPro" id="IPR000878">
    <property type="entry name" value="4pyrrol_Mease"/>
</dbReference>
<dbReference type="CDD" id="cd11642">
    <property type="entry name" value="SUMT"/>
    <property type="match status" value="1"/>
</dbReference>
<proteinExistence type="inferred from homology"/>
<evidence type="ECO:0000256" key="3">
    <source>
        <dbReference type="ARBA" id="ARBA00022603"/>
    </source>
</evidence>
<comment type="similarity">
    <text evidence="1">Belongs to the precorrin methyltransferase family.</text>
</comment>
<dbReference type="NCBIfam" id="TIGR01469">
    <property type="entry name" value="cobA_cysG_Cterm"/>
    <property type="match status" value="1"/>
</dbReference>
<comment type="caution">
    <text evidence="9">The sequence shown here is derived from an EMBL/GenBank/DDBJ whole genome shotgun (WGS) entry which is preliminary data.</text>
</comment>
<dbReference type="InterPro" id="IPR014777">
    <property type="entry name" value="4pyrrole_Mease_sub1"/>
</dbReference>